<comment type="caution">
    <text evidence="3">The sequence shown here is derived from an EMBL/GenBank/DDBJ whole genome shotgun (WGS) entry which is preliminary data.</text>
</comment>
<evidence type="ECO:0000256" key="1">
    <source>
        <dbReference type="SAM" id="Phobius"/>
    </source>
</evidence>
<evidence type="ECO:0000313" key="3">
    <source>
        <dbReference type="EMBL" id="GGK63338.1"/>
    </source>
</evidence>
<dbReference type="RefSeq" id="WP_188830520.1">
    <property type="nucleotide sequence ID" value="NZ_BMMW01000004.1"/>
</dbReference>
<feature type="domain" description="Group II intron maturase-specific" evidence="2">
    <location>
        <begin position="2"/>
        <end position="79"/>
    </location>
</feature>
<accession>A0A917QRA5</accession>
<gene>
    <name evidence="3" type="ORF">GCM10011591_39520</name>
</gene>
<evidence type="ECO:0000259" key="2">
    <source>
        <dbReference type="Pfam" id="PF08388"/>
    </source>
</evidence>
<dbReference type="Proteomes" id="UP000612956">
    <property type="component" value="Unassembled WGS sequence"/>
</dbReference>
<sequence>MASIMGKIKAICRSNKNLPLDVVLQHLNRVLRGWTAYFRFGVSFATFSYLRAYVWQRVTACIRRKHPKMNCKQLRRRYFGGRWWPVTATGTTLFNPTDAGTARYYYRRAQVSSPWPEAAAA</sequence>
<dbReference type="InterPro" id="IPR013597">
    <property type="entry name" value="Mat_intron_G2"/>
</dbReference>
<proteinExistence type="predicted"/>
<dbReference type="EMBL" id="BMMW01000004">
    <property type="protein sequence ID" value="GGK63338.1"/>
    <property type="molecule type" value="Genomic_DNA"/>
</dbReference>
<feature type="transmembrane region" description="Helical" evidence="1">
    <location>
        <begin position="36"/>
        <end position="55"/>
    </location>
</feature>
<keyword evidence="1" id="KW-0812">Transmembrane</keyword>
<reference evidence="3" key="2">
    <citation type="submission" date="2020-09" db="EMBL/GenBank/DDBJ databases">
        <authorList>
            <person name="Sun Q."/>
            <person name="Zhou Y."/>
        </authorList>
    </citation>
    <scope>NUCLEOTIDE SEQUENCE</scope>
    <source>
        <strain evidence="3">CGMCC 4.7278</strain>
    </source>
</reference>
<keyword evidence="1" id="KW-0472">Membrane</keyword>
<keyword evidence="4" id="KW-1185">Reference proteome</keyword>
<reference evidence="3" key="1">
    <citation type="journal article" date="2014" name="Int. J. Syst. Evol. Microbiol.">
        <title>Complete genome sequence of Corynebacterium casei LMG S-19264T (=DSM 44701T), isolated from a smear-ripened cheese.</title>
        <authorList>
            <consortium name="US DOE Joint Genome Institute (JGI-PGF)"/>
            <person name="Walter F."/>
            <person name="Albersmeier A."/>
            <person name="Kalinowski J."/>
            <person name="Ruckert C."/>
        </authorList>
    </citation>
    <scope>NUCLEOTIDE SEQUENCE</scope>
    <source>
        <strain evidence="3">CGMCC 4.7278</strain>
    </source>
</reference>
<organism evidence="3 4">
    <name type="scientific">Nocardia camponoti</name>
    <dbReference type="NCBI Taxonomy" id="1616106"/>
    <lineage>
        <taxon>Bacteria</taxon>
        <taxon>Bacillati</taxon>
        <taxon>Actinomycetota</taxon>
        <taxon>Actinomycetes</taxon>
        <taxon>Mycobacteriales</taxon>
        <taxon>Nocardiaceae</taxon>
        <taxon>Nocardia</taxon>
    </lineage>
</organism>
<protein>
    <recommendedName>
        <fullName evidence="2">Group II intron maturase-specific domain-containing protein</fullName>
    </recommendedName>
</protein>
<dbReference type="Pfam" id="PF08388">
    <property type="entry name" value="GIIM"/>
    <property type="match status" value="1"/>
</dbReference>
<keyword evidence="1" id="KW-1133">Transmembrane helix</keyword>
<evidence type="ECO:0000313" key="4">
    <source>
        <dbReference type="Proteomes" id="UP000612956"/>
    </source>
</evidence>
<name>A0A917QRA5_9NOCA</name>
<dbReference type="AlphaFoldDB" id="A0A917QRA5"/>